<dbReference type="AlphaFoldDB" id="A0A1B6PD52"/>
<evidence type="ECO:0000256" key="1">
    <source>
        <dbReference type="SAM" id="SignalP"/>
    </source>
</evidence>
<feature type="chain" id="PRO_5008588878" evidence="1">
    <location>
        <begin position="24"/>
        <end position="96"/>
    </location>
</feature>
<proteinExistence type="predicted"/>
<reference evidence="3" key="2">
    <citation type="journal article" date="2018" name="Plant J.">
        <title>The Sorghum bicolor reference genome: improved assembly, gene annotations, a transcriptome atlas, and signatures of genome organization.</title>
        <authorList>
            <person name="McCormick R.F."/>
            <person name="Truong S.K."/>
            <person name="Sreedasyam A."/>
            <person name="Jenkins J."/>
            <person name="Shu S."/>
            <person name="Sims D."/>
            <person name="Kennedy M."/>
            <person name="Amirebrahimi M."/>
            <person name="Weers B.D."/>
            <person name="McKinley B."/>
            <person name="Mattison A."/>
            <person name="Morishige D.T."/>
            <person name="Grimwood J."/>
            <person name="Schmutz J."/>
            <person name="Mullet J.E."/>
        </authorList>
    </citation>
    <scope>NUCLEOTIDE SEQUENCE [LARGE SCALE GENOMIC DNA]</scope>
    <source>
        <strain evidence="3">cv. BTx623</strain>
    </source>
</reference>
<reference evidence="2 3" key="1">
    <citation type="journal article" date="2009" name="Nature">
        <title>The Sorghum bicolor genome and the diversification of grasses.</title>
        <authorList>
            <person name="Paterson A.H."/>
            <person name="Bowers J.E."/>
            <person name="Bruggmann R."/>
            <person name="Dubchak I."/>
            <person name="Grimwood J."/>
            <person name="Gundlach H."/>
            <person name="Haberer G."/>
            <person name="Hellsten U."/>
            <person name="Mitros T."/>
            <person name="Poliakov A."/>
            <person name="Schmutz J."/>
            <person name="Spannagl M."/>
            <person name="Tang H."/>
            <person name="Wang X."/>
            <person name="Wicker T."/>
            <person name="Bharti A.K."/>
            <person name="Chapman J."/>
            <person name="Feltus F.A."/>
            <person name="Gowik U."/>
            <person name="Grigoriev I.V."/>
            <person name="Lyons E."/>
            <person name="Maher C.A."/>
            <person name="Martis M."/>
            <person name="Narechania A."/>
            <person name="Otillar R.P."/>
            <person name="Penning B.W."/>
            <person name="Salamov A.A."/>
            <person name="Wang Y."/>
            <person name="Zhang L."/>
            <person name="Carpita N.C."/>
            <person name="Freeling M."/>
            <person name="Gingle A.R."/>
            <person name="Hash C.T."/>
            <person name="Keller B."/>
            <person name="Klein P."/>
            <person name="Kresovich S."/>
            <person name="McCann M.C."/>
            <person name="Ming R."/>
            <person name="Peterson D.G."/>
            <person name="Mehboob-ur-Rahman"/>
            <person name="Ware D."/>
            <person name="Westhoff P."/>
            <person name="Mayer K.F."/>
            <person name="Messing J."/>
            <person name="Rokhsar D.S."/>
        </authorList>
    </citation>
    <scope>NUCLEOTIDE SEQUENCE [LARGE SCALE GENOMIC DNA]</scope>
    <source>
        <strain evidence="3">cv. BTx623</strain>
    </source>
</reference>
<sequence>MNMTDWCKALVLTLPLFIFLAQCRPHEDIHVGSARGRAALSLLGDRETCFLKHQNNRVVYCCRQHPTTCYETFQWCLAVCYNHNCKWSTAHPANDA</sequence>
<evidence type="ECO:0000313" key="2">
    <source>
        <dbReference type="EMBL" id="KXG23630.1"/>
    </source>
</evidence>
<feature type="signal peptide" evidence="1">
    <location>
        <begin position="1"/>
        <end position="23"/>
    </location>
</feature>
<dbReference type="Proteomes" id="UP000000768">
    <property type="component" value="Chromosome 8"/>
</dbReference>
<protein>
    <submittedName>
        <fullName evidence="2">Uncharacterized protein</fullName>
    </submittedName>
</protein>
<dbReference type="InParanoid" id="A0A1B6PD52"/>
<dbReference type="Gramene" id="KXG23630">
    <property type="protein sequence ID" value="KXG23630"/>
    <property type="gene ID" value="SORBI_3008G120300"/>
</dbReference>
<gene>
    <name evidence="2" type="ORF">SORBI_3008G120300</name>
</gene>
<organism evidence="2 3">
    <name type="scientific">Sorghum bicolor</name>
    <name type="common">Sorghum</name>
    <name type="synonym">Sorghum vulgare</name>
    <dbReference type="NCBI Taxonomy" id="4558"/>
    <lineage>
        <taxon>Eukaryota</taxon>
        <taxon>Viridiplantae</taxon>
        <taxon>Streptophyta</taxon>
        <taxon>Embryophyta</taxon>
        <taxon>Tracheophyta</taxon>
        <taxon>Spermatophyta</taxon>
        <taxon>Magnoliopsida</taxon>
        <taxon>Liliopsida</taxon>
        <taxon>Poales</taxon>
        <taxon>Poaceae</taxon>
        <taxon>PACMAD clade</taxon>
        <taxon>Panicoideae</taxon>
        <taxon>Andropogonodae</taxon>
        <taxon>Andropogoneae</taxon>
        <taxon>Sorghinae</taxon>
        <taxon>Sorghum</taxon>
    </lineage>
</organism>
<keyword evidence="3" id="KW-1185">Reference proteome</keyword>
<name>A0A1B6PD52_SORBI</name>
<dbReference type="EMBL" id="CM000767">
    <property type="protein sequence ID" value="KXG23630.1"/>
    <property type="molecule type" value="Genomic_DNA"/>
</dbReference>
<evidence type="ECO:0000313" key="3">
    <source>
        <dbReference type="Proteomes" id="UP000000768"/>
    </source>
</evidence>
<keyword evidence="1" id="KW-0732">Signal</keyword>
<accession>A0A1B6PD52</accession>